<protein>
    <recommendedName>
        <fullName evidence="1">Integrase catalytic domain-containing protein</fullName>
    </recommendedName>
</protein>
<dbReference type="Gene3D" id="3.30.420.10">
    <property type="entry name" value="Ribonuclease H-like superfamily/Ribonuclease H"/>
    <property type="match status" value="1"/>
</dbReference>
<organism evidence="2 3">
    <name type="scientific">Aquimarina litoralis</name>
    <dbReference type="NCBI Taxonomy" id="584605"/>
    <lineage>
        <taxon>Bacteria</taxon>
        <taxon>Pseudomonadati</taxon>
        <taxon>Bacteroidota</taxon>
        <taxon>Flavobacteriia</taxon>
        <taxon>Flavobacteriales</taxon>
        <taxon>Flavobacteriaceae</taxon>
        <taxon>Aquimarina</taxon>
    </lineage>
</organism>
<dbReference type="InterPro" id="IPR001584">
    <property type="entry name" value="Integrase_cat-core"/>
</dbReference>
<accession>A0ABP3UCQ9</accession>
<evidence type="ECO:0000313" key="3">
    <source>
        <dbReference type="Proteomes" id="UP001501758"/>
    </source>
</evidence>
<dbReference type="Proteomes" id="UP001501758">
    <property type="component" value="Unassembled WGS sequence"/>
</dbReference>
<reference evidence="3" key="1">
    <citation type="journal article" date="2019" name="Int. J. Syst. Evol. Microbiol.">
        <title>The Global Catalogue of Microorganisms (GCM) 10K type strain sequencing project: providing services to taxonomists for standard genome sequencing and annotation.</title>
        <authorList>
            <consortium name="The Broad Institute Genomics Platform"/>
            <consortium name="The Broad Institute Genome Sequencing Center for Infectious Disease"/>
            <person name="Wu L."/>
            <person name="Ma J."/>
        </authorList>
    </citation>
    <scope>NUCLEOTIDE SEQUENCE [LARGE SCALE GENOMIC DNA]</scope>
    <source>
        <strain evidence="3">JCM 15974</strain>
    </source>
</reference>
<evidence type="ECO:0000313" key="2">
    <source>
        <dbReference type="EMBL" id="GAA0726039.1"/>
    </source>
</evidence>
<name>A0ABP3UCQ9_9FLAO</name>
<keyword evidence="3" id="KW-1185">Reference proteome</keyword>
<comment type="caution">
    <text evidence="2">The sequence shown here is derived from an EMBL/GenBank/DDBJ whole genome shotgun (WGS) entry which is preliminary data.</text>
</comment>
<sequence length="54" mass="6401">MVMEEPLTIFYREPKYIRTDNGPDFISNQYKTWCLDKNITPIYSEPGKPMQTVT</sequence>
<proteinExistence type="predicted"/>
<dbReference type="EMBL" id="BAAAGE010000003">
    <property type="protein sequence ID" value="GAA0726039.1"/>
    <property type="molecule type" value="Genomic_DNA"/>
</dbReference>
<gene>
    <name evidence="2" type="ORF">GCM10009430_32580</name>
</gene>
<evidence type="ECO:0000259" key="1">
    <source>
        <dbReference type="PROSITE" id="PS50994"/>
    </source>
</evidence>
<dbReference type="SUPFAM" id="SSF53098">
    <property type="entry name" value="Ribonuclease H-like"/>
    <property type="match status" value="1"/>
</dbReference>
<dbReference type="InterPro" id="IPR012337">
    <property type="entry name" value="RNaseH-like_sf"/>
</dbReference>
<feature type="domain" description="Integrase catalytic" evidence="1">
    <location>
        <begin position="1"/>
        <end position="54"/>
    </location>
</feature>
<dbReference type="PROSITE" id="PS50994">
    <property type="entry name" value="INTEGRASE"/>
    <property type="match status" value="1"/>
</dbReference>
<dbReference type="InterPro" id="IPR036397">
    <property type="entry name" value="RNaseH_sf"/>
</dbReference>